<dbReference type="Proteomes" id="UP000682782">
    <property type="component" value="Chromosome"/>
</dbReference>
<evidence type="ECO:0000313" key="2">
    <source>
        <dbReference type="Proteomes" id="UP000682782"/>
    </source>
</evidence>
<organism evidence="1 2">
    <name type="scientific">Aristaeella hokkaidonensis</name>
    <dbReference type="NCBI Taxonomy" id="3046382"/>
    <lineage>
        <taxon>Bacteria</taxon>
        <taxon>Bacillati</taxon>
        <taxon>Bacillota</taxon>
        <taxon>Clostridia</taxon>
        <taxon>Eubacteriales</taxon>
        <taxon>Aristaeellaceae</taxon>
        <taxon>Aristaeella</taxon>
    </lineage>
</organism>
<sequence length="238" mass="25748">MVLWILATVAAFFVKGVCGFANTLVFTSILAFGITNVSISPVELLLGYPSNIILTWKNRARLRPGIWIPLSLLVLAGSFVGTLLLKNVNPGYIKIIFGVVVILLGIEMLLRESCSVRFKESKVLLSVIGIISGVLCGLFGVGALLAAYVGRTTESSDEFKANICAIFILENTFRIILYIVLGIITLSAVKHAVILLPFMAAGLYTGIRCGKVLHEKTVKHLVLAFLILSGIIMIITNI</sequence>
<keyword evidence="2" id="KW-1185">Reference proteome</keyword>
<protein>
    <submittedName>
        <fullName evidence="1">Sulfite exporter TauE/SafE family protein</fullName>
    </submittedName>
</protein>
<reference evidence="1" key="1">
    <citation type="submission" date="2021-01" db="EMBL/GenBank/DDBJ databases">
        <title>Complete genome sequence of Clostridiales bacterium R-7.</title>
        <authorList>
            <person name="Mahoney-Kurpe S.C."/>
            <person name="Palevich N."/>
            <person name="Koike S."/>
            <person name="Moon C.D."/>
            <person name="Attwood G.T."/>
        </authorList>
    </citation>
    <scope>NUCLEOTIDE SEQUENCE</scope>
    <source>
        <strain evidence="1">R-7</strain>
    </source>
</reference>
<dbReference type="EMBL" id="CP068393">
    <property type="protein sequence ID" value="QUC67485.1"/>
    <property type="molecule type" value="Genomic_DNA"/>
</dbReference>
<gene>
    <name evidence="1" type="ORF">JYE49_01925</name>
</gene>
<accession>A0AC61N3K8</accession>
<name>A0AC61N3K8_9FIRM</name>
<proteinExistence type="predicted"/>
<evidence type="ECO:0000313" key="1">
    <source>
        <dbReference type="EMBL" id="QUC67485.1"/>
    </source>
</evidence>